<evidence type="ECO:0000256" key="3">
    <source>
        <dbReference type="ARBA" id="ARBA00012748"/>
    </source>
</evidence>
<dbReference type="InterPro" id="IPR000182">
    <property type="entry name" value="GNAT_dom"/>
</dbReference>
<dbReference type="AlphaFoldDB" id="A0A382DIJ7"/>
<accession>A0A382DIJ7</accession>
<dbReference type="GO" id="GO:0000105">
    <property type="term" value="P:L-histidine biosynthetic process"/>
    <property type="evidence" value="ECO:0007669"/>
    <property type="project" value="UniProtKB-KW"/>
</dbReference>
<dbReference type="SUPFAM" id="SSF55729">
    <property type="entry name" value="Acyl-CoA N-acyltransferases (Nat)"/>
    <property type="match status" value="1"/>
</dbReference>
<proteinExistence type="inferred from homology"/>
<dbReference type="InterPro" id="IPR015421">
    <property type="entry name" value="PyrdxlP-dep_Trfase_major"/>
</dbReference>
<dbReference type="InterPro" id="IPR015424">
    <property type="entry name" value="PyrdxlP-dep_Trfase"/>
</dbReference>
<organism evidence="11">
    <name type="scientific">marine metagenome</name>
    <dbReference type="NCBI Taxonomy" id="408172"/>
    <lineage>
        <taxon>unclassified sequences</taxon>
        <taxon>metagenomes</taxon>
        <taxon>ecological metagenomes</taxon>
    </lineage>
</organism>
<dbReference type="PROSITE" id="PS51186">
    <property type="entry name" value="GNAT"/>
    <property type="match status" value="1"/>
</dbReference>
<dbReference type="PANTHER" id="PTHR43643">
    <property type="entry name" value="HISTIDINOL-PHOSPHATE AMINOTRANSFERASE 2"/>
    <property type="match status" value="1"/>
</dbReference>
<comment type="catalytic activity">
    <reaction evidence="9">
        <text>L-histidinol phosphate + 2-oxoglutarate = 3-(imidazol-4-yl)-2-oxopropyl phosphate + L-glutamate</text>
        <dbReference type="Rhea" id="RHEA:23744"/>
        <dbReference type="ChEBI" id="CHEBI:16810"/>
        <dbReference type="ChEBI" id="CHEBI:29985"/>
        <dbReference type="ChEBI" id="CHEBI:57766"/>
        <dbReference type="ChEBI" id="CHEBI:57980"/>
        <dbReference type="EC" id="2.6.1.9"/>
    </reaction>
</comment>
<evidence type="ECO:0000259" key="10">
    <source>
        <dbReference type="PROSITE" id="PS51186"/>
    </source>
</evidence>
<dbReference type="Pfam" id="PF00155">
    <property type="entry name" value="Aminotran_1_2"/>
    <property type="match status" value="1"/>
</dbReference>
<dbReference type="GO" id="GO:0016747">
    <property type="term" value="F:acyltransferase activity, transferring groups other than amino-acyl groups"/>
    <property type="evidence" value="ECO:0007669"/>
    <property type="project" value="InterPro"/>
</dbReference>
<evidence type="ECO:0000256" key="9">
    <source>
        <dbReference type="ARBA" id="ARBA00047481"/>
    </source>
</evidence>
<keyword evidence="5" id="KW-0028">Amino-acid biosynthesis</keyword>
<dbReference type="InterPro" id="IPR054597">
    <property type="entry name" value="FeeM_cat"/>
</dbReference>
<comment type="similarity">
    <text evidence="2">Belongs to the class-II pyridoxal-phosphate-dependent aminotransferase family. Histidinol-phosphate aminotransferase subfamily.</text>
</comment>
<evidence type="ECO:0000256" key="4">
    <source>
        <dbReference type="ARBA" id="ARBA00022576"/>
    </source>
</evidence>
<dbReference type="CDD" id="cd00609">
    <property type="entry name" value="AAT_like"/>
    <property type="match status" value="1"/>
</dbReference>
<dbReference type="GO" id="GO:0030170">
    <property type="term" value="F:pyridoxal phosphate binding"/>
    <property type="evidence" value="ECO:0007669"/>
    <property type="project" value="InterPro"/>
</dbReference>
<dbReference type="PANTHER" id="PTHR43643:SF6">
    <property type="entry name" value="HISTIDINOL-PHOSPHATE AMINOTRANSFERASE"/>
    <property type="match status" value="1"/>
</dbReference>
<keyword evidence="4" id="KW-0032">Aminotransferase</keyword>
<evidence type="ECO:0000256" key="8">
    <source>
        <dbReference type="ARBA" id="ARBA00023102"/>
    </source>
</evidence>
<keyword evidence="6" id="KW-0808">Transferase</keyword>
<gene>
    <name evidence="11" type="ORF">METZ01_LOCUS190726</name>
</gene>
<evidence type="ECO:0000313" key="11">
    <source>
        <dbReference type="EMBL" id="SVB37872.1"/>
    </source>
</evidence>
<dbReference type="Gene3D" id="3.40.630.30">
    <property type="match status" value="1"/>
</dbReference>
<keyword evidence="8" id="KW-0368">Histidine biosynthesis</keyword>
<name>A0A382DIJ7_9ZZZZ</name>
<protein>
    <recommendedName>
        <fullName evidence="3">histidinol-phosphate transaminase</fullName>
        <ecNumber evidence="3">2.6.1.9</ecNumber>
    </recommendedName>
</protein>
<dbReference type="Gene3D" id="3.40.640.10">
    <property type="entry name" value="Type I PLP-dependent aspartate aminotransferase-like (Major domain)"/>
    <property type="match status" value="1"/>
</dbReference>
<keyword evidence="7" id="KW-0663">Pyridoxal phosphate</keyword>
<dbReference type="InterPro" id="IPR015422">
    <property type="entry name" value="PyrdxlP-dep_Trfase_small"/>
</dbReference>
<feature type="domain" description="N-acetyltransferase" evidence="10">
    <location>
        <begin position="7"/>
        <end position="171"/>
    </location>
</feature>
<dbReference type="EMBL" id="UINC01039423">
    <property type="protein sequence ID" value="SVB37872.1"/>
    <property type="molecule type" value="Genomic_DNA"/>
</dbReference>
<reference evidence="11" key="1">
    <citation type="submission" date="2018-05" db="EMBL/GenBank/DDBJ databases">
        <authorList>
            <person name="Lanie J.A."/>
            <person name="Ng W.-L."/>
            <person name="Kazmierczak K.M."/>
            <person name="Andrzejewski T.M."/>
            <person name="Davidsen T.M."/>
            <person name="Wayne K.J."/>
            <person name="Tettelin H."/>
            <person name="Glass J.I."/>
            <person name="Rusch D."/>
            <person name="Podicherti R."/>
            <person name="Tsui H.-C.T."/>
            <person name="Winkler M.E."/>
        </authorList>
    </citation>
    <scope>NUCLEOTIDE SEQUENCE</scope>
</reference>
<evidence type="ECO:0000256" key="6">
    <source>
        <dbReference type="ARBA" id="ARBA00022679"/>
    </source>
</evidence>
<dbReference type="InterPro" id="IPR004839">
    <property type="entry name" value="Aminotransferase_I/II_large"/>
</dbReference>
<dbReference type="InterPro" id="IPR050106">
    <property type="entry name" value="HistidinolP_aminotransfase"/>
</dbReference>
<evidence type="ECO:0000256" key="2">
    <source>
        <dbReference type="ARBA" id="ARBA00007970"/>
    </source>
</evidence>
<evidence type="ECO:0000256" key="7">
    <source>
        <dbReference type="ARBA" id="ARBA00022898"/>
    </source>
</evidence>
<evidence type="ECO:0000256" key="1">
    <source>
        <dbReference type="ARBA" id="ARBA00005011"/>
    </source>
</evidence>
<sequence length="539" mass="60056">MLESARLTLSIADTHDRRSIYTSRHRVYTEELGQHPENHEGVLTDRLDEVNTYLVAKRDNTVVGFVAITPPNPHGYSIDKYFSRAETPVVYDDGLYEVRLLTVVESSRHTLLAALLMYGALRYAQSQGARVIVAIGRREVMNLYERAGLQSHGLHAQAGDVTYELMSAEVESLCSHLSKFSRLIQRFERSVDIAEIPGMPHESESGCFHGGAFWEVIGDTFETLERRESIISADVLDAWFEPAPAVVQALERCLSFALKTSPPTAGEGMRHVIARARGVSKNSILTGAGSSNLIFTALRGWVTPSSRVLILDPMYDEYAHVLEQVIGARVDRLRLSRTHGYQIDRQQLKDSFSRGYDWVILVNPNSPTGRHLPRHQLEHLMAEAPKATRFWIDETYVDYVSEEQSLEVHAATSSNVVVVKSMSKAYALSGVRAAYLCASPGLVRETLRWSPPWAVSLPGQIAACKAFASLDYYRARWRETAILRGELQAGLEAQGWDVVPGCANFLLCHLPRSAPDAEESVAKVRARGLFIRDVTSMGT</sequence>
<dbReference type="Gene3D" id="3.90.1150.10">
    <property type="entry name" value="Aspartate Aminotransferase, domain 1"/>
    <property type="match status" value="1"/>
</dbReference>
<comment type="pathway">
    <text evidence="1">Amino-acid biosynthesis; L-histidine biosynthesis; L-histidine from 5-phospho-alpha-D-ribose 1-diphosphate: step 7/9.</text>
</comment>
<feature type="non-terminal residue" evidence="11">
    <location>
        <position position="539"/>
    </location>
</feature>
<dbReference type="InterPro" id="IPR016181">
    <property type="entry name" value="Acyl_CoA_acyltransferase"/>
</dbReference>
<evidence type="ECO:0000256" key="5">
    <source>
        <dbReference type="ARBA" id="ARBA00022605"/>
    </source>
</evidence>
<dbReference type="GO" id="GO:0004400">
    <property type="term" value="F:histidinol-phosphate transaminase activity"/>
    <property type="evidence" value="ECO:0007669"/>
    <property type="project" value="UniProtKB-EC"/>
</dbReference>
<dbReference type="SUPFAM" id="SSF53383">
    <property type="entry name" value="PLP-dependent transferases"/>
    <property type="match status" value="1"/>
</dbReference>
<dbReference type="EC" id="2.6.1.9" evidence="3"/>
<dbReference type="Pfam" id="PF21926">
    <property type="entry name" value="FeeM"/>
    <property type="match status" value="1"/>
</dbReference>